<accession>A0ABV6JVS2</accession>
<proteinExistence type="inferred from homology"/>
<comment type="catalytic activity">
    <reaction evidence="5 6">
        <text>dTDP-beta-L-rhamnose + NADP(+) = dTDP-4-dehydro-beta-L-rhamnose + NADPH + H(+)</text>
        <dbReference type="Rhea" id="RHEA:21796"/>
        <dbReference type="ChEBI" id="CHEBI:15378"/>
        <dbReference type="ChEBI" id="CHEBI:57510"/>
        <dbReference type="ChEBI" id="CHEBI:57783"/>
        <dbReference type="ChEBI" id="CHEBI:58349"/>
        <dbReference type="ChEBI" id="CHEBI:62830"/>
        <dbReference type="EC" id="1.1.1.133"/>
    </reaction>
</comment>
<reference evidence="8 9" key="1">
    <citation type="submission" date="2024-09" db="EMBL/GenBank/DDBJ databases">
        <authorList>
            <person name="Sun Q."/>
            <person name="Mori K."/>
        </authorList>
    </citation>
    <scope>NUCLEOTIDE SEQUENCE [LARGE SCALE GENOMIC DNA]</scope>
    <source>
        <strain evidence="8 9">TBRC 5777</strain>
    </source>
</reference>
<keyword evidence="9" id="KW-1185">Reference proteome</keyword>
<evidence type="ECO:0000313" key="8">
    <source>
        <dbReference type="EMBL" id="MFC0408658.1"/>
    </source>
</evidence>
<dbReference type="CDD" id="cd05254">
    <property type="entry name" value="dTDP_HR_like_SDR_e"/>
    <property type="match status" value="1"/>
</dbReference>
<evidence type="ECO:0000256" key="4">
    <source>
        <dbReference type="ARBA" id="ARBA00017099"/>
    </source>
</evidence>
<dbReference type="RefSeq" id="WP_377044417.1">
    <property type="nucleotide sequence ID" value="NZ_JBHLUN010000007.1"/>
</dbReference>
<sequence length="300" mass="31584">MRIAVTGREGQVVQSLIERAAHHGVTVVAVGRPALDLARPETVLPALRDAAPDLVVSAAAYTAVDKAESEPELAERINGAGAGAVAAAAAAIGVPVVHLSTDYVFDGTLDRPYREDDPTGPIGAYGRSKLSGERAVAAANPDHAILRTAWVYSPFGANFIKTMLRVGATRDELTVVADQQGCPTAALDIADAVIAVGRNLIASRNEASRDEALRGVFHMTGSGSTNWAEFASTIFSISARHGGPEARVRPITTAEYPTPARRPANSRLDGTKLTRVHGVTLPDWRLSTERCILRLLAAAA</sequence>
<dbReference type="Pfam" id="PF04321">
    <property type="entry name" value="RmlD_sub_bind"/>
    <property type="match status" value="1"/>
</dbReference>
<comment type="function">
    <text evidence="6">Catalyzes the reduction of dTDP-6-deoxy-L-lyxo-4-hexulose to yield dTDP-L-rhamnose.</text>
</comment>
<comment type="pathway">
    <text evidence="1 6">Carbohydrate biosynthesis; dTDP-L-rhamnose biosynthesis.</text>
</comment>
<dbReference type="SUPFAM" id="SSF51735">
    <property type="entry name" value="NAD(P)-binding Rossmann-fold domains"/>
    <property type="match status" value="1"/>
</dbReference>
<evidence type="ECO:0000256" key="5">
    <source>
        <dbReference type="ARBA" id="ARBA00048200"/>
    </source>
</evidence>
<dbReference type="GO" id="GO:0008831">
    <property type="term" value="F:dTDP-4-dehydrorhamnose reductase activity"/>
    <property type="evidence" value="ECO:0007669"/>
    <property type="project" value="UniProtKB-EC"/>
</dbReference>
<evidence type="ECO:0000256" key="3">
    <source>
        <dbReference type="ARBA" id="ARBA00012929"/>
    </source>
</evidence>
<evidence type="ECO:0000313" key="9">
    <source>
        <dbReference type="Proteomes" id="UP001589865"/>
    </source>
</evidence>
<dbReference type="NCBIfam" id="TIGR01214">
    <property type="entry name" value="rmlD"/>
    <property type="match status" value="1"/>
</dbReference>
<gene>
    <name evidence="8" type="primary">rfbD</name>
    <name evidence="8" type="ORF">ACFFGY_10385</name>
</gene>
<feature type="domain" description="RmlD-like substrate binding" evidence="7">
    <location>
        <begin position="1"/>
        <end position="294"/>
    </location>
</feature>
<dbReference type="Gene3D" id="3.40.50.720">
    <property type="entry name" value="NAD(P)-binding Rossmann-like Domain"/>
    <property type="match status" value="1"/>
</dbReference>
<keyword evidence="6 8" id="KW-0560">Oxidoreductase</keyword>
<dbReference type="InterPro" id="IPR029903">
    <property type="entry name" value="RmlD-like-bd"/>
</dbReference>
<dbReference type="InterPro" id="IPR036291">
    <property type="entry name" value="NAD(P)-bd_dom_sf"/>
</dbReference>
<evidence type="ECO:0000259" key="7">
    <source>
        <dbReference type="Pfam" id="PF04321"/>
    </source>
</evidence>
<comment type="cofactor">
    <cofactor evidence="6">
        <name>Mg(2+)</name>
        <dbReference type="ChEBI" id="CHEBI:18420"/>
    </cofactor>
    <text evidence="6">Binds 1 Mg(2+) ion per monomer.</text>
</comment>
<organism evidence="8 9">
    <name type="scientific">Roseomonas elaeocarpi</name>
    <dbReference type="NCBI Taxonomy" id="907779"/>
    <lineage>
        <taxon>Bacteria</taxon>
        <taxon>Pseudomonadati</taxon>
        <taxon>Pseudomonadota</taxon>
        <taxon>Alphaproteobacteria</taxon>
        <taxon>Acetobacterales</taxon>
        <taxon>Roseomonadaceae</taxon>
        <taxon>Roseomonas</taxon>
    </lineage>
</organism>
<comment type="caution">
    <text evidence="8">The sequence shown here is derived from an EMBL/GenBank/DDBJ whole genome shotgun (WGS) entry which is preliminary data.</text>
</comment>
<protein>
    <recommendedName>
        <fullName evidence="4 6">dTDP-4-dehydrorhamnose reductase</fullName>
        <ecNumber evidence="3 6">1.1.1.133</ecNumber>
    </recommendedName>
</protein>
<keyword evidence="6" id="KW-0521">NADP</keyword>
<comment type="similarity">
    <text evidence="2 6">Belongs to the dTDP-4-dehydrorhamnose reductase family.</text>
</comment>
<dbReference type="PANTHER" id="PTHR10491:SF4">
    <property type="entry name" value="METHIONINE ADENOSYLTRANSFERASE 2 SUBUNIT BETA"/>
    <property type="match status" value="1"/>
</dbReference>
<dbReference type="EC" id="1.1.1.133" evidence="3 6"/>
<name>A0ABV6JVS2_9PROT</name>
<dbReference type="Proteomes" id="UP001589865">
    <property type="component" value="Unassembled WGS sequence"/>
</dbReference>
<evidence type="ECO:0000256" key="2">
    <source>
        <dbReference type="ARBA" id="ARBA00010944"/>
    </source>
</evidence>
<evidence type="ECO:0000256" key="1">
    <source>
        <dbReference type="ARBA" id="ARBA00004781"/>
    </source>
</evidence>
<dbReference type="PANTHER" id="PTHR10491">
    <property type="entry name" value="DTDP-4-DEHYDRORHAMNOSE REDUCTASE"/>
    <property type="match status" value="1"/>
</dbReference>
<evidence type="ECO:0000256" key="6">
    <source>
        <dbReference type="RuleBase" id="RU364082"/>
    </source>
</evidence>
<dbReference type="EMBL" id="JBHLUN010000007">
    <property type="protein sequence ID" value="MFC0408658.1"/>
    <property type="molecule type" value="Genomic_DNA"/>
</dbReference>
<dbReference type="InterPro" id="IPR005913">
    <property type="entry name" value="dTDP_dehydrorham_reduct"/>
</dbReference>
<dbReference type="Gene3D" id="3.90.25.10">
    <property type="entry name" value="UDP-galactose 4-epimerase, domain 1"/>
    <property type="match status" value="1"/>
</dbReference>